<keyword evidence="2" id="KW-0175">Coiled coil</keyword>
<feature type="region of interest" description="Disordered" evidence="3">
    <location>
        <begin position="31"/>
        <end position="55"/>
    </location>
</feature>
<comment type="similarity">
    <text evidence="1">Belongs to the membrane fusion protein (MFP) (TC 8.A.1) family.</text>
</comment>
<dbReference type="Pfam" id="PF25917">
    <property type="entry name" value="BSH_RND"/>
    <property type="match status" value="1"/>
</dbReference>
<evidence type="ECO:0000256" key="3">
    <source>
        <dbReference type="SAM" id="MobiDB-lite"/>
    </source>
</evidence>
<dbReference type="AlphaFoldDB" id="A0A554WPM1"/>
<dbReference type="InterPro" id="IPR058625">
    <property type="entry name" value="MdtA-like_BSH"/>
</dbReference>
<dbReference type="Proteomes" id="UP000318554">
    <property type="component" value="Unassembled WGS sequence"/>
</dbReference>
<keyword evidence="7" id="KW-1185">Reference proteome</keyword>
<reference evidence="6 7" key="1">
    <citation type="submission" date="2019-07" db="EMBL/GenBank/DDBJ databases">
        <title>Tepidimonas aquatica CLN-1 draft genome.</title>
        <authorList>
            <person name="Da Costa M.S."/>
            <person name="Froufe H.J.C."/>
            <person name="Egas C."/>
            <person name="Albuquerque L."/>
        </authorList>
    </citation>
    <scope>NUCLEOTIDE SEQUENCE [LARGE SCALE GENOMIC DNA]</scope>
    <source>
        <strain evidence="6 7">CLN-1</strain>
    </source>
</reference>
<evidence type="ECO:0000313" key="7">
    <source>
        <dbReference type="Proteomes" id="UP000318554"/>
    </source>
</evidence>
<dbReference type="GO" id="GO:1990281">
    <property type="term" value="C:efflux pump complex"/>
    <property type="evidence" value="ECO:0007669"/>
    <property type="project" value="TreeGrafter"/>
</dbReference>
<dbReference type="Gene3D" id="2.40.30.170">
    <property type="match status" value="1"/>
</dbReference>
<accession>A0A554WPM1</accession>
<evidence type="ECO:0000256" key="1">
    <source>
        <dbReference type="ARBA" id="ARBA00009477"/>
    </source>
</evidence>
<feature type="coiled-coil region" evidence="2">
    <location>
        <begin position="115"/>
        <end position="180"/>
    </location>
</feature>
<evidence type="ECO:0000259" key="5">
    <source>
        <dbReference type="Pfam" id="PF25917"/>
    </source>
</evidence>
<dbReference type="OrthoDB" id="5502471at2"/>
<dbReference type="PANTHER" id="PTHR30469:SF15">
    <property type="entry name" value="HLYD FAMILY OF SECRETION PROTEINS"/>
    <property type="match status" value="1"/>
</dbReference>
<feature type="chain" id="PRO_5022084883" evidence="4">
    <location>
        <begin position="34"/>
        <end position="368"/>
    </location>
</feature>
<dbReference type="InterPro" id="IPR006143">
    <property type="entry name" value="RND_pump_MFP"/>
</dbReference>
<dbReference type="GO" id="GO:0015562">
    <property type="term" value="F:efflux transmembrane transporter activity"/>
    <property type="evidence" value="ECO:0007669"/>
    <property type="project" value="TreeGrafter"/>
</dbReference>
<evidence type="ECO:0000256" key="4">
    <source>
        <dbReference type="SAM" id="SignalP"/>
    </source>
</evidence>
<gene>
    <name evidence="6" type="primary">macA_2</name>
    <name evidence="6" type="ORF">Taqua_01002</name>
</gene>
<dbReference type="Gene3D" id="2.40.50.100">
    <property type="match status" value="1"/>
</dbReference>
<feature type="domain" description="Multidrug resistance protein MdtA-like barrel-sandwich hybrid" evidence="5">
    <location>
        <begin position="75"/>
        <end position="216"/>
    </location>
</feature>
<proteinExistence type="inferred from homology"/>
<dbReference type="Gene3D" id="2.40.420.20">
    <property type="match status" value="1"/>
</dbReference>
<evidence type="ECO:0000313" key="6">
    <source>
        <dbReference type="EMBL" id="TSE25531.1"/>
    </source>
</evidence>
<protein>
    <submittedName>
        <fullName evidence="6">Macrolide export protein MacA</fullName>
    </submittedName>
</protein>
<feature type="signal peptide" evidence="4">
    <location>
        <begin position="1"/>
        <end position="33"/>
    </location>
</feature>
<dbReference type="Gene3D" id="1.10.287.470">
    <property type="entry name" value="Helix hairpin bin"/>
    <property type="match status" value="1"/>
</dbReference>
<evidence type="ECO:0000256" key="2">
    <source>
        <dbReference type="SAM" id="Coils"/>
    </source>
</evidence>
<comment type="caution">
    <text evidence="6">The sequence shown here is derived from an EMBL/GenBank/DDBJ whole genome shotgun (WGS) entry which is preliminary data.</text>
</comment>
<dbReference type="NCBIfam" id="TIGR01730">
    <property type="entry name" value="RND_mfp"/>
    <property type="match status" value="1"/>
</dbReference>
<dbReference type="SUPFAM" id="SSF111369">
    <property type="entry name" value="HlyD-like secretion proteins"/>
    <property type="match status" value="1"/>
</dbReference>
<sequence length="368" mass="38350">MPRPTPAPLTAPSGWVLAALLTLPGAAALTAHADPTTPPAPPTQGAPSPVETRPLRDVGIHPQRSASAQVVARNEARVAAEVAGVVQRWEADVGTSVRAGQVLARLDPADHELAVQRARAARDAAQARLELLQAQARRAHELHGQGFISADALQLRDTELALQRAELASAQAALASAERALAKTVVRAPFAGTVTQRLAQQGETVAAGTPLFVLVQTGAAELQAQLSPAEVRELGRVRDARFEADDGATRAARLLRAVPALAGGTRLQTVRLALQGEPLPPGAAGVLRWQAPLPHVPAELLVRRGSALGVFVVEGEGEGEQARARFVALPEAQEGRPAAAVSLAGDARVVVRGQHALHDGQRVTPSAR</sequence>
<name>A0A554WPM1_9BURK</name>
<dbReference type="PANTHER" id="PTHR30469">
    <property type="entry name" value="MULTIDRUG RESISTANCE PROTEIN MDTA"/>
    <property type="match status" value="1"/>
</dbReference>
<keyword evidence="4" id="KW-0732">Signal</keyword>
<dbReference type="EMBL" id="VJNA01000010">
    <property type="protein sequence ID" value="TSE25531.1"/>
    <property type="molecule type" value="Genomic_DNA"/>
</dbReference>
<organism evidence="6 7">
    <name type="scientific">Tepidimonas aquatica</name>
    <dbReference type="NCBI Taxonomy" id="247482"/>
    <lineage>
        <taxon>Bacteria</taxon>
        <taxon>Pseudomonadati</taxon>
        <taxon>Pseudomonadota</taxon>
        <taxon>Betaproteobacteria</taxon>
        <taxon>Burkholderiales</taxon>
        <taxon>Tepidimonas</taxon>
    </lineage>
</organism>
<dbReference type="RefSeq" id="WP_144325326.1">
    <property type="nucleotide sequence ID" value="NZ_VJNA01000010.1"/>
</dbReference>